<accession>A0ABP9VAG1</accession>
<keyword evidence="2" id="KW-1185">Reference proteome</keyword>
<comment type="caution">
    <text evidence="1">The sequence shown here is derived from an EMBL/GenBank/DDBJ whole genome shotgun (WGS) entry which is preliminary data.</text>
</comment>
<sequence>MGQHDEALLDETFLATDYSDWDGLLTRWNVAPAGHEYVTRNT</sequence>
<evidence type="ECO:0000313" key="1">
    <source>
        <dbReference type="EMBL" id="GAA5497617.1"/>
    </source>
</evidence>
<dbReference type="EMBL" id="BAABRL010000019">
    <property type="protein sequence ID" value="GAA5497617.1"/>
    <property type="molecule type" value="Genomic_DNA"/>
</dbReference>
<evidence type="ECO:0000313" key="2">
    <source>
        <dbReference type="Proteomes" id="UP001424741"/>
    </source>
</evidence>
<gene>
    <name evidence="1" type="ORF">Rhal01_03813</name>
</gene>
<protein>
    <submittedName>
        <fullName evidence="1">Uncharacterized protein</fullName>
    </submittedName>
</protein>
<proteinExistence type="predicted"/>
<name>A0ABP9VAG1_9BACT</name>
<reference evidence="1 2" key="1">
    <citation type="submission" date="2024-02" db="EMBL/GenBank/DDBJ databases">
        <title>Rubritalea halochordaticola NBRC 107102.</title>
        <authorList>
            <person name="Ichikawa N."/>
            <person name="Katano-Makiyama Y."/>
            <person name="Hidaka K."/>
        </authorList>
    </citation>
    <scope>NUCLEOTIDE SEQUENCE [LARGE SCALE GENOMIC DNA]</scope>
    <source>
        <strain evidence="1 2">NBRC 107102</strain>
    </source>
</reference>
<dbReference type="Proteomes" id="UP001424741">
    <property type="component" value="Unassembled WGS sequence"/>
</dbReference>
<organism evidence="1 2">
    <name type="scientific">Rubritalea halochordaticola</name>
    <dbReference type="NCBI Taxonomy" id="714537"/>
    <lineage>
        <taxon>Bacteria</taxon>
        <taxon>Pseudomonadati</taxon>
        <taxon>Verrucomicrobiota</taxon>
        <taxon>Verrucomicrobiia</taxon>
        <taxon>Verrucomicrobiales</taxon>
        <taxon>Rubritaleaceae</taxon>
        <taxon>Rubritalea</taxon>
    </lineage>
</organism>